<dbReference type="STRING" id="181874.A0A409Y686"/>
<feature type="chain" id="PRO_5019066676" description="chitin deacetylase" evidence="15">
    <location>
        <begin position="23"/>
        <end position="454"/>
    </location>
</feature>
<evidence type="ECO:0000256" key="5">
    <source>
        <dbReference type="ARBA" id="ARBA00023024"/>
    </source>
</evidence>
<evidence type="ECO:0000256" key="1">
    <source>
        <dbReference type="ARBA" id="ARBA00001941"/>
    </source>
</evidence>
<dbReference type="EC" id="3.5.1.41" evidence="12"/>
<keyword evidence="5" id="KW-0146">Chitin degradation</keyword>
<evidence type="ECO:0000256" key="15">
    <source>
        <dbReference type="SAM" id="SignalP"/>
    </source>
</evidence>
<dbReference type="GO" id="GO:0009272">
    <property type="term" value="P:fungal-type cell wall biogenesis"/>
    <property type="evidence" value="ECO:0007669"/>
    <property type="project" value="UniProtKB-ARBA"/>
</dbReference>
<keyword evidence="9" id="KW-0449">Lipoprotein</keyword>
<evidence type="ECO:0000256" key="4">
    <source>
        <dbReference type="ARBA" id="ARBA00022622"/>
    </source>
</evidence>
<evidence type="ECO:0000256" key="12">
    <source>
        <dbReference type="ARBA" id="ARBA00024056"/>
    </source>
</evidence>
<feature type="domain" description="NodB homology" evidence="16">
    <location>
        <begin position="153"/>
        <end position="334"/>
    </location>
</feature>
<comment type="catalytic activity">
    <reaction evidence="13">
        <text>[(1-&gt;4)-N-acetyl-beta-D-glucosaminyl](n) + n H2O = chitosan + n acetate</text>
        <dbReference type="Rhea" id="RHEA:10464"/>
        <dbReference type="Rhea" id="RHEA-COMP:9593"/>
        <dbReference type="Rhea" id="RHEA-COMP:9597"/>
        <dbReference type="ChEBI" id="CHEBI:15377"/>
        <dbReference type="ChEBI" id="CHEBI:17029"/>
        <dbReference type="ChEBI" id="CHEBI:30089"/>
        <dbReference type="ChEBI" id="CHEBI:57704"/>
        <dbReference type="EC" id="3.5.1.41"/>
    </reaction>
    <physiologicalReaction direction="left-to-right" evidence="13">
        <dbReference type="Rhea" id="RHEA:10465"/>
    </physiologicalReaction>
</comment>
<evidence type="ECO:0000256" key="8">
    <source>
        <dbReference type="ARBA" id="ARBA00023285"/>
    </source>
</evidence>
<evidence type="ECO:0000259" key="16">
    <source>
        <dbReference type="PROSITE" id="PS51677"/>
    </source>
</evidence>
<dbReference type="PANTHER" id="PTHR10587:SF135">
    <property type="entry name" value="CHITIN DEACETYLASE 3"/>
    <property type="match status" value="1"/>
</dbReference>
<evidence type="ECO:0000256" key="9">
    <source>
        <dbReference type="ARBA" id="ARBA00023288"/>
    </source>
</evidence>
<sequence length="454" mass="48973">MFNFNIAKLFALTLLAPPLAQALSVPTSTHDHAHNHEVRRSLPDTWYQPEDHAVKALFRRAPDDGNDYPPVGSPAWSARFPRSTPDPNALPQEWLDALAAAEAAGRIPDVPISSGTPNQNPRYPPGVNPTSPTVCSSTYKCRIDGDIWDGPDGVFATSFDDGPQPYTPKLLDFFQSHNLKTTHFMIGVHILAYPSQFMATLESDHDIAVHTYTHPYMTTLTNREILGQLGWTMLIIHDSTGGRVPKYWRPPYGDSDMRVRAIAKEVFGLDTVIWNRDTDDYSGNATLIADHMNQWLPGPKSPGLVVLQHETSDVAVDGFINAYPSIVSHGWDIVSVARAIGDRRVYQNAAGSRSNDVVPAGIIAIGRSDAPSSSSSSSTSNLSSTPGAATSTSFSSTSGSVTDLPTTTIGTSPQNQASQPNPAPTSAAAEQLVGEYRLLSLSVLAILLTTCLLS</sequence>
<dbReference type="EMBL" id="NHTK01001382">
    <property type="protein sequence ID" value="PPQ98546.1"/>
    <property type="molecule type" value="Genomic_DNA"/>
</dbReference>
<feature type="signal peptide" evidence="15">
    <location>
        <begin position="1"/>
        <end position="22"/>
    </location>
</feature>
<gene>
    <name evidence="17" type="ORF">CVT24_004037</name>
</gene>
<dbReference type="Gene3D" id="3.20.20.370">
    <property type="entry name" value="Glycoside hydrolase/deacetylase"/>
    <property type="match status" value="1"/>
</dbReference>
<dbReference type="InterPro" id="IPR011330">
    <property type="entry name" value="Glyco_hydro/deAcase_b/a-brl"/>
</dbReference>
<keyword evidence="8" id="KW-0170">Cobalt</keyword>
<feature type="region of interest" description="Disordered" evidence="14">
    <location>
        <begin position="368"/>
        <end position="426"/>
    </location>
</feature>
<name>A0A409Y686_9AGAR</name>
<evidence type="ECO:0000256" key="13">
    <source>
        <dbReference type="ARBA" id="ARBA00048494"/>
    </source>
</evidence>
<dbReference type="GO" id="GO:0071555">
    <property type="term" value="P:cell wall organization"/>
    <property type="evidence" value="ECO:0007669"/>
    <property type="project" value="UniProtKB-KW"/>
</dbReference>
<evidence type="ECO:0000256" key="3">
    <source>
        <dbReference type="ARBA" id="ARBA00022475"/>
    </source>
</evidence>
<dbReference type="AlphaFoldDB" id="A0A409Y686"/>
<dbReference type="InParanoid" id="A0A409Y686"/>
<comment type="caution">
    <text evidence="17">The sequence shown here is derived from an EMBL/GenBank/DDBJ whole genome shotgun (WGS) entry which is preliminary data.</text>
</comment>
<feature type="compositionally biased region" description="Low complexity" evidence="14">
    <location>
        <begin position="368"/>
        <end position="402"/>
    </location>
</feature>
<dbReference type="InterPro" id="IPR050248">
    <property type="entry name" value="Polysacc_deacetylase_ArnD"/>
</dbReference>
<evidence type="ECO:0000256" key="14">
    <source>
        <dbReference type="SAM" id="MobiDB-lite"/>
    </source>
</evidence>
<evidence type="ECO:0000313" key="18">
    <source>
        <dbReference type="Proteomes" id="UP000284842"/>
    </source>
</evidence>
<evidence type="ECO:0000313" key="17">
    <source>
        <dbReference type="EMBL" id="PPQ98546.1"/>
    </source>
</evidence>
<keyword evidence="10" id="KW-0961">Cell wall biogenesis/degradation</keyword>
<keyword evidence="7" id="KW-0119">Carbohydrate metabolism</keyword>
<dbReference type="GO" id="GO:0006032">
    <property type="term" value="P:chitin catabolic process"/>
    <property type="evidence" value="ECO:0007669"/>
    <property type="project" value="UniProtKB-KW"/>
</dbReference>
<reference evidence="17 18" key="1">
    <citation type="journal article" date="2018" name="Evol. Lett.">
        <title>Horizontal gene cluster transfer increased hallucinogenic mushroom diversity.</title>
        <authorList>
            <person name="Reynolds H.T."/>
            <person name="Vijayakumar V."/>
            <person name="Gluck-Thaler E."/>
            <person name="Korotkin H.B."/>
            <person name="Matheny P.B."/>
            <person name="Slot J.C."/>
        </authorList>
    </citation>
    <scope>NUCLEOTIDE SEQUENCE [LARGE SCALE GENOMIC DNA]</scope>
    <source>
        <strain evidence="17 18">2629</strain>
    </source>
</reference>
<dbReference type="PANTHER" id="PTHR10587">
    <property type="entry name" value="GLYCOSYL TRANSFERASE-RELATED"/>
    <property type="match status" value="1"/>
</dbReference>
<dbReference type="InterPro" id="IPR002509">
    <property type="entry name" value="NODB_dom"/>
</dbReference>
<keyword evidence="3" id="KW-1003">Cell membrane</keyword>
<dbReference type="SUPFAM" id="SSF88713">
    <property type="entry name" value="Glycoside hydrolase/deacetylase"/>
    <property type="match status" value="1"/>
</dbReference>
<evidence type="ECO:0000256" key="2">
    <source>
        <dbReference type="ARBA" id="ARBA00004609"/>
    </source>
</evidence>
<evidence type="ECO:0000256" key="6">
    <source>
        <dbReference type="ARBA" id="ARBA00023136"/>
    </source>
</evidence>
<evidence type="ECO:0000256" key="11">
    <source>
        <dbReference type="ARBA" id="ARBA00023326"/>
    </source>
</evidence>
<comment type="cofactor">
    <cofactor evidence="1">
        <name>Co(2+)</name>
        <dbReference type="ChEBI" id="CHEBI:48828"/>
    </cofactor>
</comment>
<dbReference type="OrthoDB" id="407355at2759"/>
<feature type="region of interest" description="Disordered" evidence="14">
    <location>
        <begin position="108"/>
        <end position="131"/>
    </location>
</feature>
<keyword evidence="18" id="KW-1185">Reference proteome</keyword>
<keyword evidence="15" id="KW-0732">Signal</keyword>
<comment type="subcellular location">
    <subcellularLocation>
        <location evidence="2">Cell membrane</location>
        <topology evidence="2">Lipid-anchor</topology>
        <topology evidence="2">GPI-anchor</topology>
    </subcellularLocation>
</comment>
<proteinExistence type="predicted"/>
<feature type="compositionally biased region" description="Low complexity" evidence="14">
    <location>
        <begin position="411"/>
        <end position="420"/>
    </location>
</feature>
<keyword evidence="4" id="KW-0325">Glycoprotein</keyword>
<dbReference type="Proteomes" id="UP000284842">
    <property type="component" value="Unassembled WGS sequence"/>
</dbReference>
<dbReference type="GO" id="GO:0098552">
    <property type="term" value="C:side of membrane"/>
    <property type="evidence" value="ECO:0007669"/>
    <property type="project" value="UniProtKB-KW"/>
</dbReference>
<evidence type="ECO:0000256" key="10">
    <source>
        <dbReference type="ARBA" id="ARBA00023316"/>
    </source>
</evidence>
<keyword evidence="11" id="KW-0624">Polysaccharide degradation</keyword>
<dbReference type="Pfam" id="PF01522">
    <property type="entry name" value="Polysacc_deac_1"/>
    <property type="match status" value="1"/>
</dbReference>
<organism evidence="17 18">
    <name type="scientific">Panaeolus cyanescens</name>
    <dbReference type="NCBI Taxonomy" id="181874"/>
    <lineage>
        <taxon>Eukaryota</taxon>
        <taxon>Fungi</taxon>
        <taxon>Dikarya</taxon>
        <taxon>Basidiomycota</taxon>
        <taxon>Agaricomycotina</taxon>
        <taxon>Agaricomycetes</taxon>
        <taxon>Agaricomycetidae</taxon>
        <taxon>Agaricales</taxon>
        <taxon>Agaricineae</taxon>
        <taxon>Galeropsidaceae</taxon>
        <taxon>Panaeolus</taxon>
    </lineage>
</organism>
<keyword evidence="6" id="KW-0472">Membrane</keyword>
<keyword evidence="4" id="KW-0336">GPI-anchor</keyword>
<dbReference type="PROSITE" id="PS51677">
    <property type="entry name" value="NODB"/>
    <property type="match status" value="1"/>
</dbReference>
<accession>A0A409Y686</accession>
<protein>
    <recommendedName>
        <fullName evidence="12">chitin deacetylase</fullName>
        <ecNumber evidence="12">3.5.1.41</ecNumber>
    </recommendedName>
</protein>
<evidence type="ECO:0000256" key="7">
    <source>
        <dbReference type="ARBA" id="ARBA00023277"/>
    </source>
</evidence>
<dbReference type="GO" id="GO:0000272">
    <property type="term" value="P:polysaccharide catabolic process"/>
    <property type="evidence" value="ECO:0007669"/>
    <property type="project" value="UniProtKB-KW"/>
</dbReference>
<dbReference type="GO" id="GO:0004099">
    <property type="term" value="F:chitin deacetylase activity"/>
    <property type="evidence" value="ECO:0007669"/>
    <property type="project" value="UniProtKB-EC"/>
</dbReference>
<dbReference type="GO" id="GO:0005886">
    <property type="term" value="C:plasma membrane"/>
    <property type="evidence" value="ECO:0007669"/>
    <property type="project" value="UniProtKB-SubCell"/>
</dbReference>